<proteinExistence type="predicted"/>
<organism evidence="1 2">
    <name type="scientific">Palleniella muris</name>
    <dbReference type="NCBI Taxonomy" id="3038145"/>
    <lineage>
        <taxon>Bacteria</taxon>
        <taxon>Pseudomonadati</taxon>
        <taxon>Bacteroidota</taxon>
        <taxon>Bacteroidia</taxon>
        <taxon>Bacteroidales</taxon>
        <taxon>Prevotellaceae</taxon>
        <taxon>Palleniella</taxon>
    </lineage>
</organism>
<evidence type="ECO:0000313" key="1">
    <source>
        <dbReference type="EMBL" id="TGX82694.1"/>
    </source>
</evidence>
<keyword evidence="2" id="KW-1185">Reference proteome</keyword>
<accession>A0AC61QRL6</accession>
<reference evidence="1" key="1">
    <citation type="submission" date="2019-04" db="EMBL/GenBank/DDBJ databases">
        <title>Microbes associate with the intestines of laboratory mice.</title>
        <authorList>
            <person name="Navarre W."/>
            <person name="Wong E."/>
            <person name="Huang K."/>
            <person name="Tropini C."/>
            <person name="Ng K."/>
            <person name="Yu B."/>
        </authorList>
    </citation>
    <scope>NUCLEOTIDE SEQUENCE</scope>
    <source>
        <strain evidence="1">NM73_A23</strain>
    </source>
</reference>
<comment type="caution">
    <text evidence="1">The sequence shown here is derived from an EMBL/GenBank/DDBJ whole genome shotgun (WGS) entry which is preliminary data.</text>
</comment>
<dbReference type="EMBL" id="SRZC01000008">
    <property type="protein sequence ID" value="TGX82694.1"/>
    <property type="molecule type" value="Genomic_DNA"/>
</dbReference>
<sequence length="174" mass="19647">MLYLQKQMLSLYPKYLCDLKPLYHLPFMKNTTRTALAFCLTFLSTNILYARDIGQNEDETTKTIVFRYDDSGNRIARSSGSNAKQGSRAKSKVFSGADITKNAGKEDSYTIRLERSAVLHDCTLNIYDHSGRLLAGKALKEPANELSMEGFRPGIYIIEVITDKGTYSTKIIKR</sequence>
<evidence type="ECO:0000313" key="2">
    <source>
        <dbReference type="Proteomes" id="UP000308886"/>
    </source>
</evidence>
<dbReference type="Proteomes" id="UP000308886">
    <property type="component" value="Unassembled WGS sequence"/>
</dbReference>
<name>A0AC61QRL6_9BACT</name>
<protein>
    <submittedName>
        <fullName evidence="1">T9SS type A sorting domain-containing protein</fullName>
    </submittedName>
</protein>
<gene>
    <name evidence="1" type="ORF">E5358_06545</name>
</gene>